<protein>
    <submittedName>
        <fullName evidence="2">Uncharacterized protein</fullName>
    </submittedName>
</protein>
<name>A0A8J7A9U2_DESMC</name>
<dbReference type="AlphaFoldDB" id="A0A8J7A9U2"/>
<dbReference type="Proteomes" id="UP000622533">
    <property type="component" value="Unassembled WGS sequence"/>
</dbReference>
<reference evidence="2" key="1">
    <citation type="submission" date="2020-10" db="EMBL/GenBank/DDBJ databases">
        <authorList>
            <person name="Castelo-Branco R."/>
            <person name="Eusebio N."/>
            <person name="Adriana R."/>
            <person name="Vieira A."/>
            <person name="Brugerolle De Fraissinette N."/>
            <person name="Rezende De Castro R."/>
            <person name="Schneider M.P."/>
            <person name="Vasconcelos V."/>
            <person name="Leao P.N."/>
        </authorList>
    </citation>
    <scope>NUCLEOTIDE SEQUENCE</scope>
    <source>
        <strain evidence="2">LEGE 12446</strain>
    </source>
</reference>
<accession>A0A8J7A9U2</accession>
<gene>
    <name evidence="2" type="ORF">IQ276_08510</name>
</gene>
<comment type="caution">
    <text evidence="2">The sequence shown here is derived from an EMBL/GenBank/DDBJ whole genome shotgun (WGS) entry which is preliminary data.</text>
</comment>
<keyword evidence="3" id="KW-1185">Reference proteome</keyword>
<organism evidence="2 3">
    <name type="scientific">Desmonostoc muscorum LEGE 12446</name>
    <dbReference type="NCBI Taxonomy" id="1828758"/>
    <lineage>
        <taxon>Bacteria</taxon>
        <taxon>Bacillati</taxon>
        <taxon>Cyanobacteriota</taxon>
        <taxon>Cyanophyceae</taxon>
        <taxon>Nostocales</taxon>
        <taxon>Nostocaceae</taxon>
        <taxon>Desmonostoc</taxon>
    </lineage>
</organism>
<feature type="chain" id="PRO_5035250000" evidence="1">
    <location>
        <begin position="25"/>
        <end position="148"/>
    </location>
</feature>
<evidence type="ECO:0000256" key="1">
    <source>
        <dbReference type="SAM" id="SignalP"/>
    </source>
</evidence>
<proteinExistence type="predicted"/>
<keyword evidence="1" id="KW-0732">Signal</keyword>
<feature type="signal peptide" evidence="1">
    <location>
        <begin position="1"/>
        <end position="24"/>
    </location>
</feature>
<dbReference type="RefSeq" id="WP_193915161.1">
    <property type="nucleotide sequence ID" value="NZ_JADEXS020000001.1"/>
</dbReference>
<sequence length="148" mass="15210">MKVKFLVLPAILTAVSFIGQTVFAKAQAAPVCRLSTLNSVYGAQAAGTIVSDLAPLTPGAFGGIGLFIFDGNGGFSGNNTVSFNGTSVSRTFVGTYQVQPNCTASFTYTDSSNFSTTAIGVIVNKGKKVLIIQTVPAGSVITGSFEKL</sequence>
<evidence type="ECO:0000313" key="3">
    <source>
        <dbReference type="Proteomes" id="UP000622533"/>
    </source>
</evidence>
<evidence type="ECO:0000313" key="2">
    <source>
        <dbReference type="EMBL" id="MBE9022468.1"/>
    </source>
</evidence>
<dbReference type="EMBL" id="JADEXS010000081">
    <property type="protein sequence ID" value="MBE9022468.1"/>
    <property type="molecule type" value="Genomic_DNA"/>
</dbReference>